<dbReference type="AlphaFoldDB" id="A0A9X2N6L7"/>
<sequence>MRSTDSEVPTELLDLTRVSLRDLPTLRTPSLNTAIRKVFDHSKNIDVDEVQGQISS</sequence>
<accession>A0A9X2N6L7</accession>
<evidence type="ECO:0000313" key="2">
    <source>
        <dbReference type="Proteomes" id="UP001144096"/>
    </source>
</evidence>
<dbReference type="Proteomes" id="UP001144096">
    <property type="component" value="Unassembled WGS sequence"/>
</dbReference>
<organism evidence="1 2">
    <name type="scientific">Amycolatopsis iheyensis</name>
    <dbReference type="NCBI Taxonomy" id="2945988"/>
    <lineage>
        <taxon>Bacteria</taxon>
        <taxon>Bacillati</taxon>
        <taxon>Actinomycetota</taxon>
        <taxon>Actinomycetes</taxon>
        <taxon>Pseudonocardiales</taxon>
        <taxon>Pseudonocardiaceae</taxon>
        <taxon>Amycolatopsis</taxon>
    </lineage>
</organism>
<keyword evidence="2" id="KW-1185">Reference proteome</keyword>
<dbReference type="EMBL" id="JAMXQV010000001">
    <property type="protein sequence ID" value="MCR6481757.1"/>
    <property type="molecule type" value="Genomic_DNA"/>
</dbReference>
<proteinExistence type="predicted"/>
<dbReference type="RefSeq" id="WP_257918382.1">
    <property type="nucleotide sequence ID" value="NZ_JAMXQV010000001.1"/>
</dbReference>
<evidence type="ECO:0008006" key="3">
    <source>
        <dbReference type="Google" id="ProtNLM"/>
    </source>
</evidence>
<comment type="caution">
    <text evidence="1">The sequence shown here is derived from an EMBL/GenBank/DDBJ whole genome shotgun (WGS) entry which is preliminary data.</text>
</comment>
<evidence type="ECO:0000313" key="1">
    <source>
        <dbReference type="EMBL" id="MCR6481757.1"/>
    </source>
</evidence>
<protein>
    <recommendedName>
        <fullName evidence="3">FXSXX-COOH protein</fullName>
    </recommendedName>
</protein>
<gene>
    <name evidence="1" type="ORF">M8542_02900</name>
</gene>
<reference evidence="1" key="1">
    <citation type="submission" date="2022-06" db="EMBL/GenBank/DDBJ databases">
        <title>Amycolatopsis iheyaensis sp. nov., a new species of the genus Amycolatopsis isolated from soil in Iheya island, Japan.</title>
        <authorList>
            <person name="Ngamcharungchit C."/>
            <person name="Kanto H."/>
            <person name="Take A."/>
            <person name="Intra B."/>
            <person name="Matsumoto A."/>
            <person name="Panbangred W."/>
            <person name="Inahashi Y."/>
        </authorList>
    </citation>
    <scope>NUCLEOTIDE SEQUENCE</scope>
    <source>
        <strain evidence="1">OK19-0408</strain>
    </source>
</reference>
<name>A0A9X2N6L7_9PSEU</name>